<comment type="caution">
    <text evidence="2">The sequence shown here is derived from an EMBL/GenBank/DDBJ whole genome shotgun (WGS) entry which is preliminary data.</text>
</comment>
<evidence type="ECO:0000313" key="2">
    <source>
        <dbReference type="EMBL" id="OKH21191.1"/>
    </source>
</evidence>
<keyword evidence="1" id="KW-0812">Transmembrane</keyword>
<keyword evidence="1" id="KW-1133">Transmembrane helix</keyword>
<accession>A0A1U7HCC1</accession>
<keyword evidence="3" id="KW-1185">Reference proteome</keyword>
<gene>
    <name evidence="2" type="ORF">NIES593_16365</name>
</gene>
<protein>
    <submittedName>
        <fullName evidence="2">Uncharacterized protein</fullName>
    </submittedName>
</protein>
<dbReference type="STRING" id="1921803.NIES593_16365"/>
<name>A0A1U7HCC1_9CYAN</name>
<evidence type="ECO:0000256" key="1">
    <source>
        <dbReference type="SAM" id="Phobius"/>
    </source>
</evidence>
<sequence>MNQFPDDDEQLVSFLKQYRPVPPQARADMEAQLMELVTREPPPPPRHPHQFFWLVSSAMAGSLLLAVGSYRWLNPSPQVATNQQELEAFLVDSWNSAIEETSVTSPTTTHTSEADWLLMTEPKARYAVSYP</sequence>
<reference evidence="2 3" key="1">
    <citation type="submission" date="2016-11" db="EMBL/GenBank/DDBJ databases">
        <title>Draft Genome Sequences of Nine Cyanobacterial Strains from Diverse Habitats.</title>
        <authorList>
            <person name="Zhu T."/>
            <person name="Hou S."/>
            <person name="Lu X."/>
            <person name="Hess W.R."/>
        </authorList>
    </citation>
    <scope>NUCLEOTIDE SEQUENCE [LARGE SCALE GENOMIC DNA]</scope>
    <source>
        <strain evidence="2 3">NIES-593</strain>
    </source>
</reference>
<dbReference type="Proteomes" id="UP000186868">
    <property type="component" value="Unassembled WGS sequence"/>
</dbReference>
<proteinExistence type="predicted"/>
<keyword evidence="1" id="KW-0472">Membrane</keyword>
<feature type="transmembrane region" description="Helical" evidence="1">
    <location>
        <begin position="51"/>
        <end position="73"/>
    </location>
</feature>
<dbReference type="EMBL" id="MRCB01000022">
    <property type="protein sequence ID" value="OKH21191.1"/>
    <property type="molecule type" value="Genomic_DNA"/>
</dbReference>
<evidence type="ECO:0000313" key="3">
    <source>
        <dbReference type="Proteomes" id="UP000186868"/>
    </source>
</evidence>
<dbReference type="AlphaFoldDB" id="A0A1U7HCC1"/>
<organism evidence="2 3">
    <name type="scientific">Hydrococcus rivularis NIES-593</name>
    <dbReference type="NCBI Taxonomy" id="1921803"/>
    <lineage>
        <taxon>Bacteria</taxon>
        <taxon>Bacillati</taxon>
        <taxon>Cyanobacteriota</taxon>
        <taxon>Cyanophyceae</taxon>
        <taxon>Pleurocapsales</taxon>
        <taxon>Hydrococcaceae</taxon>
        <taxon>Hydrococcus</taxon>
    </lineage>
</organism>